<dbReference type="InterPro" id="IPR000719">
    <property type="entry name" value="Prot_kinase_dom"/>
</dbReference>
<accession>A0A2P1PU51</accession>
<dbReference type="Pfam" id="PF00069">
    <property type="entry name" value="Pkinase"/>
    <property type="match status" value="1"/>
</dbReference>
<dbReference type="KEGG" id="xba:C7S18_14780"/>
<evidence type="ECO:0000256" key="3">
    <source>
        <dbReference type="ARBA" id="ARBA00022777"/>
    </source>
</evidence>
<evidence type="ECO:0000256" key="4">
    <source>
        <dbReference type="ARBA" id="ARBA00022840"/>
    </source>
</evidence>
<dbReference type="GO" id="GO:0005524">
    <property type="term" value="F:ATP binding"/>
    <property type="evidence" value="ECO:0007669"/>
    <property type="project" value="UniProtKB-UniRule"/>
</dbReference>
<dbReference type="InterPro" id="IPR005532">
    <property type="entry name" value="SUMF_dom"/>
</dbReference>
<dbReference type="InterPro" id="IPR042095">
    <property type="entry name" value="SUMF_sf"/>
</dbReference>
<dbReference type="RefSeq" id="WP_106892294.1">
    <property type="nucleotide sequence ID" value="NZ_CP027860.1"/>
</dbReference>
<dbReference type="Pfam" id="PF03781">
    <property type="entry name" value="FGE-sulfatase"/>
    <property type="match status" value="1"/>
</dbReference>
<dbReference type="Proteomes" id="UP000241074">
    <property type="component" value="Chromosome"/>
</dbReference>
<sequence length="674" mass="73096">MSAAGFPRVPGYRIDGKLGEGGMAEVFRATQLSLDRSVAIKVVHFGGPQRDKLAMRFEHEARTIARLEHPNIVGIFEVGRLGHDAMFYVMPLMPHGDLSARIGQLSDADIRNVVRKVAAALDFAHAQGVIHRDIKPANVLFDRDQQPRLADFGISRSPEGQGVTNEGDALGSVSYMSPEQSRGHTVDARSDLYSLGILIFELLTGDVPYREADAVATALAHHQAPIPRLPKPRASWQKLIDRALAKAPGDRFQSGAELVAMLDGLSPGDVGTPGQPSRRANLALPVLAGILAISGLLLAAKMLWPKPADPVTTTPLTKSEALPPVFQLALDREQWFAPEAGSAAAWLSGALNESRRPANLQAAQVFVNLVSKDALTALAAQRDSQALPLLDQLHAYIALQQLAPLEASKQHEANLRERLLERLEAAERERFADPLDPLLGLFARTDLAARAAKLKQEWHSGRILTAGGSRFAMIRIDQSWLAIGLEEVTREAYAQFVEATKRVPANCRKPGVAGLFRSPDWQDPGFAQTGSHPVVCVSKADAEAYATWLSDQSERRFELPTAAAWHVAGKAAMANKAPCELGNVRDQTNAGSLRIKDRFECSDGFEFTAPVGQFQASRDGILDLIGNVSEWTQGGVRGSSYLSGPDNDLLDQSLEQDADRGRTDLGFRLALIPP</sequence>
<dbReference type="EMBL" id="CP027860">
    <property type="protein sequence ID" value="AVP98373.1"/>
    <property type="molecule type" value="Genomic_DNA"/>
</dbReference>
<dbReference type="InterPro" id="IPR008271">
    <property type="entry name" value="Ser/Thr_kinase_AS"/>
</dbReference>
<dbReference type="CDD" id="cd14014">
    <property type="entry name" value="STKc_PknB_like"/>
    <property type="match status" value="1"/>
</dbReference>
<dbReference type="AlphaFoldDB" id="A0A2P1PU51"/>
<organism evidence="7 8">
    <name type="scientific">Ahniella affigens</name>
    <dbReference type="NCBI Taxonomy" id="2021234"/>
    <lineage>
        <taxon>Bacteria</taxon>
        <taxon>Pseudomonadati</taxon>
        <taxon>Pseudomonadota</taxon>
        <taxon>Gammaproteobacteria</taxon>
        <taxon>Lysobacterales</taxon>
        <taxon>Rhodanobacteraceae</taxon>
        <taxon>Ahniella</taxon>
    </lineage>
</organism>
<evidence type="ECO:0000256" key="5">
    <source>
        <dbReference type="PROSITE-ProRule" id="PRU10141"/>
    </source>
</evidence>
<dbReference type="InterPro" id="IPR017441">
    <property type="entry name" value="Protein_kinase_ATP_BS"/>
</dbReference>
<dbReference type="GO" id="GO:0004674">
    <property type="term" value="F:protein serine/threonine kinase activity"/>
    <property type="evidence" value="ECO:0007669"/>
    <property type="project" value="TreeGrafter"/>
</dbReference>
<evidence type="ECO:0000256" key="2">
    <source>
        <dbReference type="ARBA" id="ARBA00022741"/>
    </source>
</evidence>
<dbReference type="InterPro" id="IPR011009">
    <property type="entry name" value="Kinase-like_dom_sf"/>
</dbReference>
<reference evidence="7 8" key="2">
    <citation type="submission" date="2018-03" db="EMBL/GenBank/DDBJ databases">
        <authorList>
            <person name="Keele B.F."/>
        </authorList>
    </citation>
    <scope>NUCLEOTIDE SEQUENCE [LARGE SCALE GENOMIC DNA]</scope>
    <source>
        <strain evidence="7 8">D13</strain>
    </source>
</reference>
<dbReference type="PROSITE" id="PS00108">
    <property type="entry name" value="PROTEIN_KINASE_ST"/>
    <property type="match status" value="1"/>
</dbReference>
<dbReference type="SUPFAM" id="SSF56436">
    <property type="entry name" value="C-type lectin-like"/>
    <property type="match status" value="1"/>
</dbReference>
<feature type="binding site" evidence="5">
    <location>
        <position position="41"/>
    </location>
    <ligand>
        <name>ATP</name>
        <dbReference type="ChEBI" id="CHEBI:30616"/>
    </ligand>
</feature>
<name>A0A2P1PU51_9GAMM</name>
<evidence type="ECO:0000313" key="7">
    <source>
        <dbReference type="EMBL" id="AVP98373.1"/>
    </source>
</evidence>
<dbReference type="OrthoDB" id="9801841at2"/>
<protein>
    <recommendedName>
        <fullName evidence="6">Protein kinase domain-containing protein</fullName>
    </recommendedName>
</protein>
<dbReference type="PANTHER" id="PTHR43289">
    <property type="entry name" value="MITOGEN-ACTIVATED PROTEIN KINASE KINASE KINASE 20-RELATED"/>
    <property type="match status" value="1"/>
</dbReference>
<dbReference type="SUPFAM" id="SSF56112">
    <property type="entry name" value="Protein kinase-like (PK-like)"/>
    <property type="match status" value="1"/>
</dbReference>
<gene>
    <name evidence="7" type="ORF">C7S18_14780</name>
</gene>
<keyword evidence="3" id="KW-0418">Kinase</keyword>
<dbReference type="Gene3D" id="3.30.200.20">
    <property type="entry name" value="Phosphorylase Kinase, domain 1"/>
    <property type="match status" value="1"/>
</dbReference>
<dbReference type="PANTHER" id="PTHR43289:SF34">
    <property type="entry name" value="SERINE_THREONINE-PROTEIN KINASE YBDM-RELATED"/>
    <property type="match status" value="1"/>
</dbReference>
<dbReference type="PROSITE" id="PS00107">
    <property type="entry name" value="PROTEIN_KINASE_ATP"/>
    <property type="match status" value="1"/>
</dbReference>
<keyword evidence="1" id="KW-0808">Transferase</keyword>
<keyword evidence="2 5" id="KW-0547">Nucleotide-binding</keyword>
<feature type="domain" description="Protein kinase" evidence="6">
    <location>
        <begin position="12"/>
        <end position="265"/>
    </location>
</feature>
<dbReference type="Gene3D" id="1.10.510.10">
    <property type="entry name" value="Transferase(Phosphotransferase) domain 1"/>
    <property type="match status" value="1"/>
</dbReference>
<dbReference type="SMART" id="SM00220">
    <property type="entry name" value="S_TKc"/>
    <property type="match status" value="1"/>
</dbReference>
<dbReference type="InterPro" id="IPR016187">
    <property type="entry name" value="CTDL_fold"/>
</dbReference>
<evidence type="ECO:0000313" key="8">
    <source>
        <dbReference type="Proteomes" id="UP000241074"/>
    </source>
</evidence>
<keyword evidence="4 5" id="KW-0067">ATP-binding</keyword>
<dbReference type="Gene3D" id="3.90.1580.10">
    <property type="entry name" value="paralog of FGE (formylglycine-generating enzyme)"/>
    <property type="match status" value="1"/>
</dbReference>
<evidence type="ECO:0000256" key="1">
    <source>
        <dbReference type="ARBA" id="ARBA00022679"/>
    </source>
</evidence>
<proteinExistence type="predicted"/>
<reference evidence="7 8" key="1">
    <citation type="submission" date="2018-03" db="EMBL/GenBank/DDBJ databases">
        <title>Ahniella affigens gen. nov., sp. nov., a gammaproteobacterium isolated from sandy soil near a stream.</title>
        <authorList>
            <person name="Ko Y."/>
            <person name="Kim J.-H."/>
        </authorList>
    </citation>
    <scope>NUCLEOTIDE SEQUENCE [LARGE SCALE GENOMIC DNA]</scope>
    <source>
        <strain evidence="7 8">D13</strain>
    </source>
</reference>
<keyword evidence="8" id="KW-1185">Reference proteome</keyword>
<dbReference type="PROSITE" id="PS50011">
    <property type="entry name" value="PROTEIN_KINASE_DOM"/>
    <property type="match status" value="1"/>
</dbReference>
<evidence type="ECO:0000259" key="6">
    <source>
        <dbReference type="PROSITE" id="PS50011"/>
    </source>
</evidence>